<accession>A0A1G6NEP8</accession>
<protein>
    <recommendedName>
        <fullName evidence="3">Phasin protein</fullName>
    </recommendedName>
</protein>
<organism evidence="1 2">
    <name type="scientific">Desulfurella multipotens</name>
    <dbReference type="NCBI Taxonomy" id="79269"/>
    <lineage>
        <taxon>Bacteria</taxon>
        <taxon>Pseudomonadati</taxon>
        <taxon>Campylobacterota</taxon>
        <taxon>Desulfurellia</taxon>
        <taxon>Desulfurellales</taxon>
        <taxon>Desulfurellaceae</taxon>
        <taxon>Desulfurella</taxon>
    </lineage>
</organism>
<proteinExistence type="predicted"/>
<evidence type="ECO:0000313" key="1">
    <source>
        <dbReference type="EMBL" id="SDC65675.1"/>
    </source>
</evidence>
<name>A0A1G6NEP8_9BACT</name>
<dbReference type="RefSeq" id="WP_025392793.1">
    <property type="nucleotide sequence ID" value="NZ_FMYU01000007.1"/>
</dbReference>
<sequence length="121" mass="14611">MIAYPKAFKKTAREKPQEVQQPKDIEDVQVWLKLTNEVWDLSMSNYYFDTWMWQFKKMPGVLTRITKLIEQMNSNKTADVAENELRKNLDYLKNAHEMIEYAQEKVENALRLIWARRKELK</sequence>
<dbReference type="OrthoDB" id="5511563at2"/>
<dbReference type="Proteomes" id="UP000199411">
    <property type="component" value="Unassembled WGS sequence"/>
</dbReference>
<evidence type="ECO:0000313" key="2">
    <source>
        <dbReference type="Proteomes" id="UP000199411"/>
    </source>
</evidence>
<dbReference type="AlphaFoldDB" id="A0A1G6NEP8"/>
<keyword evidence="2" id="KW-1185">Reference proteome</keyword>
<gene>
    <name evidence="1" type="ORF">SAMN05660835_01172</name>
</gene>
<reference evidence="2" key="1">
    <citation type="submission" date="2016-10" db="EMBL/GenBank/DDBJ databases">
        <authorList>
            <person name="Varghese N."/>
            <person name="Submissions S."/>
        </authorList>
    </citation>
    <scope>NUCLEOTIDE SEQUENCE [LARGE SCALE GENOMIC DNA]</scope>
    <source>
        <strain evidence="2">DSM 8415</strain>
    </source>
</reference>
<dbReference type="EMBL" id="FMYU01000007">
    <property type="protein sequence ID" value="SDC65675.1"/>
    <property type="molecule type" value="Genomic_DNA"/>
</dbReference>
<evidence type="ECO:0008006" key="3">
    <source>
        <dbReference type="Google" id="ProtNLM"/>
    </source>
</evidence>